<organism evidence="1 2">
    <name type="scientific">Kineococcus halophytocola</name>
    <dbReference type="NCBI Taxonomy" id="3234027"/>
    <lineage>
        <taxon>Bacteria</taxon>
        <taxon>Bacillati</taxon>
        <taxon>Actinomycetota</taxon>
        <taxon>Actinomycetes</taxon>
        <taxon>Kineosporiales</taxon>
        <taxon>Kineosporiaceae</taxon>
        <taxon>Kineococcus</taxon>
    </lineage>
</organism>
<dbReference type="Proteomes" id="UP001565927">
    <property type="component" value="Unassembled WGS sequence"/>
</dbReference>
<evidence type="ECO:0000313" key="2">
    <source>
        <dbReference type="Proteomes" id="UP001565927"/>
    </source>
</evidence>
<accession>A0ABV4H1F0</accession>
<proteinExistence type="predicted"/>
<comment type="caution">
    <text evidence="1">The sequence shown here is derived from an EMBL/GenBank/DDBJ whole genome shotgun (WGS) entry which is preliminary data.</text>
</comment>
<dbReference type="EMBL" id="JBGFTU010000007">
    <property type="protein sequence ID" value="MEZ0164662.1"/>
    <property type="molecule type" value="Genomic_DNA"/>
</dbReference>
<keyword evidence="2" id="KW-1185">Reference proteome</keyword>
<sequence>MTPTRPRPRPRPRRTPPGVRRTRRLRLVTVLAVTGLVVAGGVVWLARDPQAPVVVERCRAGVDGESTSMSPEQAANAATVVGLAVRRGLPARAATIGIATIVQESGMRNLDHGDRDSLGLFQQRPSQGWGTPEQVQDPVYATNAFYDALVEVDGYRDLPVTDAAQRVQRSGFPLAYGDHEPEARLVASTLTGYTPGGFTCHLRPAPVSQRSGDDVDLSPVAQRFADAAGTQVTTATPRVVAGTRGRALEFTLEGPEAERLAWAVAGWSVASASVYDVTEVSVQGSRWSREESGRGWTATATGLPRGGVQVRLGV</sequence>
<evidence type="ECO:0000313" key="1">
    <source>
        <dbReference type="EMBL" id="MEZ0164662.1"/>
    </source>
</evidence>
<dbReference type="RefSeq" id="WP_370440902.1">
    <property type="nucleotide sequence ID" value="NZ_JBGFTU010000007.1"/>
</dbReference>
<protein>
    <recommendedName>
        <fullName evidence="3">Heavy metal transporter</fullName>
    </recommendedName>
</protein>
<name>A0ABV4H1F0_9ACTN</name>
<gene>
    <name evidence="1" type="ORF">AB2L27_07775</name>
</gene>
<reference evidence="1 2" key="1">
    <citation type="submission" date="2024-07" db="EMBL/GenBank/DDBJ databases">
        <authorList>
            <person name="Thanompreechachai J."/>
            <person name="Duangmal K."/>
        </authorList>
    </citation>
    <scope>NUCLEOTIDE SEQUENCE [LARGE SCALE GENOMIC DNA]</scope>
    <source>
        <strain evidence="1 2">LSe6-4</strain>
    </source>
</reference>
<evidence type="ECO:0008006" key="3">
    <source>
        <dbReference type="Google" id="ProtNLM"/>
    </source>
</evidence>